<evidence type="ECO:0000313" key="1">
    <source>
        <dbReference type="EMBL" id="OEV37802.1"/>
    </source>
</evidence>
<dbReference type="Proteomes" id="UP000037395">
    <property type="component" value="Unassembled WGS sequence"/>
</dbReference>
<organism evidence="1 2">
    <name type="scientific">Kitasatospora aureofaciens</name>
    <name type="common">Streptomyces aureofaciens</name>
    <dbReference type="NCBI Taxonomy" id="1894"/>
    <lineage>
        <taxon>Bacteria</taxon>
        <taxon>Bacillati</taxon>
        <taxon>Actinomycetota</taxon>
        <taxon>Actinomycetes</taxon>
        <taxon>Kitasatosporales</taxon>
        <taxon>Streptomycetaceae</taxon>
        <taxon>Kitasatospora</taxon>
    </lineage>
</organism>
<evidence type="ECO:0000313" key="2">
    <source>
        <dbReference type="Proteomes" id="UP000037395"/>
    </source>
</evidence>
<dbReference type="EMBL" id="JPRF03000018">
    <property type="protein sequence ID" value="OEV37802.1"/>
    <property type="molecule type" value="Genomic_DNA"/>
</dbReference>
<dbReference type="KEGG" id="kau:B6264_03250"/>
<keyword evidence="2" id="KW-1185">Reference proteome</keyword>
<proteinExistence type="predicted"/>
<comment type="caution">
    <text evidence="1">The sequence shown here is derived from an EMBL/GenBank/DDBJ whole genome shotgun (WGS) entry which is preliminary data.</text>
</comment>
<reference evidence="1" key="1">
    <citation type="submission" date="2016-08" db="EMBL/GenBank/DDBJ databases">
        <title>Sequencing, Assembly and Comparative Genomics of S. aureofaciens ATCC 10762.</title>
        <authorList>
            <person name="Gradnigo J.S."/>
            <person name="Johnson N."/>
            <person name="Somerville G.A."/>
        </authorList>
    </citation>
    <scope>NUCLEOTIDE SEQUENCE [LARGE SCALE GENOMIC DNA]</scope>
    <source>
        <strain evidence="1">ATCC 10762</strain>
    </source>
</reference>
<protein>
    <submittedName>
        <fullName evidence="1">Uncharacterized protein</fullName>
    </submittedName>
</protein>
<sequence>MGGDRQAGTGLLFGGADGEAPLLSGGGKCVKNEAGAVPAFGADRHLGIADRRGELFGGQTDGDRYRVDVCFGVGRVFADRHADDKIALVAPGVGKKVPLRHQLQGPRRVQSSANTEAFGGRRIDNA</sequence>
<gene>
    <name evidence="1" type="ORF">HS99_0024745</name>
</gene>
<accession>A0A1E7NAT4</accession>
<name>A0A1E7NAT4_KITAU</name>
<dbReference type="AlphaFoldDB" id="A0A1E7NAT4"/>